<feature type="region of interest" description="Disordered" evidence="3">
    <location>
        <begin position="170"/>
        <end position="201"/>
    </location>
</feature>
<proteinExistence type="predicted"/>
<evidence type="ECO:0000313" key="6">
    <source>
        <dbReference type="Proteomes" id="UP000664382"/>
    </source>
</evidence>
<dbReference type="InterPro" id="IPR000182">
    <property type="entry name" value="GNAT_dom"/>
</dbReference>
<dbReference type="AlphaFoldDB" id="A0A939MRI3"/>
<dbReference type="EMBL" id="JAGDYM010000023">
    <property type="protein sequence ID" value="MBO1903276.1"/>
    <property type="molecule type" value="Genomic_DNA"/>
</dbReference>
<name>A0A939MRI3_9MICO</name>
<dbReference type="PANTHER" id="PTHR43072">
    <property type="entry name" value="N-ACETYLTRANSFERASE"/>
    <property type="match status" value="1"/>
</dbReference>
<keyword evidence="1" id="KW-0808">Transferase</keyword>
<protein>
    <submittedName>
        <fullName evidence="5">N-acetyltransferase</fullName>
    </submittedName>
</protein>
<feature type="compositionally biased region" description="Polar residues" evidence="3">
    <location>
        <begin position="184"/>
        <end position="201"/>
    </location>
</feature>
<evidence type="ECO:0000256" key="1">
    <source>
        <dbReference type="ARBA" id="ARBA00022679"/>
    </source>
</evidence>
<dbReference type="PANTHER" id="PTHR43072:SF23">
    <property type="entry name" value="UPF0039 PROTEIN C11D3.02C"/>
    <property type="match status" value="1"/>
</dbReference>
<gene>
    <name evidence="5" type="ORF">J4H92_15130</name>
</gene>
<dbReference type="InterPro" id="IPR016181">
    <property type="entry name" value="Acyl_CoA_acyltransferase"/>
</dbReference>
<dbReference type="GO" id="GO:0016747">
    <property type="term" value="F:acyltransferase activity, transferring groups other than amino-acyl groups"/>
    <property type="evidence" value="ECO:0007669"/>
    <property type="project" value="InterPro"/>
</dbReference>
<evidence type="ECO:0000256" key="3">
    <source>
        <dbReference type="SAM" id="MobiDB-lite"/>
    </source>
</evidence>
<keyword evidence="6" id="KW-1185">Reference proteome</keyword>
<dbReference type="CDD" id="cd04301">
    <property type="entry name" value="NAT_SF"/>
    <property type="match status" value="1"/>
</dbReference>
<reference evidence="5" key="1">
    <citation type="submission" date="2021-03" db="EMBL/GenBank/DDBJ databases">
        <title>Leucobacter chromiisoli sp. nov., isolated from chromium-containing soil of chemical plant.</title>
        <authorList>
            <person name="Xu Z."/>
        </authorList>
    </citation>
    <scope>NUCLEOTIDE SEQUENCE</scope>
    <source>
        <strain evidence="5">S27</strain>
    </source>
</reference>
<accession>A0A939MRI3</accession>
<sequence>MQPLRFRPMVESDWPDIAKIYQAGIATGHATFETAPPADWAAFAAGKHPNLSVVAAASTDRILGWAAASPVSARTVYAGVVEHSIYIHPEAAGHRVGTQLLSTFLDLADHAGIWTIQSSIFPENTPSLRLHERAGFRVVGQRERIARMTHGPHAGRWRDTILVERRTPDHDADADADADEQCEGASSTNMHSHTPPSDTSTRIFTLKRLQKS</sequence>
<dbReference type="Proteomes" id="UP000664382">
    <property type="component" value="Unassembled WGS sequence"/>
</dbReference>
<dbReference type="Pfam" id="PF00583">
    <property type="entry name" value="Acetyltransf_1"/>
    <property type="match status" value="1"/>
</dbReference>
<evidence type="ECO:0000259" key="4">
    <source>
        <dbReference type="PROSITE" id="PS51186"/>
    </source>
</evidence>
<evidence type="ECO:0000256" key="2">
    <source>
        <dbReference type="ARBA" id="ARBA00023315"/>
    </source>
</evidence>
<dbReference type="PROSITE" id="PS51186">
    <property type="entry name" value="GNAT"/>
    <property type="match status" value="1"/>
</dbReference>
<comment type="caution">
    <text evidence="5">The sequence shown here is derived from an EMBL/GenBank/DDBJ whole genome shotgun (WGS) entry which is preliminary data.</text>
</comment>
<dbReference type="Gene3D" id="3.40.630.30">
    <property type="match status" value="1"/>
</dbReference>
<keyword evidence="2" id="KW-0012">Acyltransferase</keyword>
<dbReference type="RefSeq" id="WP_208099010.1">
    <property type="nucleotide sequence ID" value="NZ_JAGDYM010000023.1"/>
</dbReference>
<feature type="domain" description="N-acetyltransferase" evidence="4">
    <location>
        <begin position="4"/>
        <end position="162"/>
    </location>
</feature>
<evidence type="ECO:0000313" key="5">
    <source>
        <dbReference type="EMBL" id="MBO1903276.1"/>
    </source>
</evidence>
<dbReference type="SUPFAM" id="SSF55729">
    <property type="entry name" value="Acyl-CoA N-acyltransferases (Nat)"/>
    <property type="match status" value="1"/>
</dbReference>
<organism evidence="5 6">
    <name type="scientific">Leucobacter weissii</name>
    <dbReference type="NCBI Taxonomy" id="1983706"/>
    <lineage>
        <taxon>Bacteria</taxon>
        <taxon>Bacillati</taxon>
        <taxon>Actinomycetota</taxon>
        <taxon>Actinomycetes</taxon>
        <taxon>Micrococcales</taxon>
        <taxon>Microbacteriaceae</taxon>
        <taxon>Leucobacter</taxon>
    </lineage>
</organism>